<organism evidence="2 3">
    <name type="scientific">Roseobacter litoralis (strain ATCC 49566 / DSM 6996 / JCM 21268 / NBRC 15278 / OCh 149)</name>
    <dbReference type="NCBI Taxonomy" id="391595"/>
    <lineage>
        <taxon>Bacteria</taxon>
        <taxon>Pseudomonadati</taxon>
        <taxon>Pseudomonadota</taxon>
        <taxon>Alphaproteobacteria</taxon>
        <taxon>Rhodobacterales</taxon>
        <taxon>Roseobacteraceae</taxon>
        <taxon>Roseobacter</taxon>
    </lineage>
</organism>
<dbReference type="RefSeq" id="WP_013960208.1">
    <property type="nucleotide sequence ID" value="NC_015730.1"/>
</dbReference>
<proteinExistence type="predicted"/>
<dbReference type="HOGENOM" id="CLU_962193_0_0_5"/>
<dbReference type="STRING" id="391595.RLO149_c002330"/>
<dbReference type="OrthoDB" id="7640220at2"/>
<sequence length="298" mass="32835">MKSLFHILVALMTACLILVASTAMAQPMKVLWWDVSVEEPSTKSSHRQRVARFVDDYQGGAVFDVTYKFEPRRGSLARHLATQGGYRIIVMTATNTNRTFNDADLDALRGFYANGPKSLMLDGTLFIRNTNAHKLANWPGVNDSSANLVINQMEALRAAGGGIWIGTDHGQFQRPANQAVTALMPEASFSRTTNPSRDGEFFGELLLAYKQPVKPIDILRHWESIPSQGQAPTGTFTDFMGQPVTLYTLVEASDKPGGGTRRTYISATLDPGDKRFDIAGDDVPVIDRMPTRKSLPQN</sequence>
<dbReference type="KEGG" id="rli:RLO149_c002330"/>
<feature type="chain" id="PRO_5003373115" evidence="1">
    <location>
        <begin position="26"/>
        <end position="298"/>
    </location>
</feature>
<keyword evidence="3" id="KW-1185">Reference proteome</keyword>
<dbReference type="Proteomes" id="UP000001353">
    <property type="component" value="Chromosome"/>
</dbReference>
<dbReference type="PROSITE" id="PS51257">
    <property type="entry name" value="PROKAR_LIPOPROTEIN"/>
    <property type="match status" value="1"/>
</dbReference>
<dbReference type="EMBL" id="CP002623">
    <property type="protein sequence ID" value="AEI92264.1"/>
    <property type="molecule type" value="Genomic_DNA"/>
</dbReference>
<protein>
    <submittedName>
        <fullName evidence="2">Uncharacterized protein</fullName>
    </submittedName>
</protein>
<feature type="signal peptide" evidence="1">
    <location>
        <begin position="1"/>
        <end position="25"/>
    </location>
</feature>
<evidence type="ECO:0000313" key="3">
    <source>
        <dbReference type="Proteomes" id="UP000001353"/>
    </source>
</evidence>
<dbReference type="eggNOG" id="ENOG5031A3R">
    <property type="taxonomic scope" value="Bacteria"/>
</dbReference>
<evidence type="ECO:0000256" key="1">
    <source>
        <dbReference type="SAM" id="SignalP"/>
    </source>
</evidence>
<gene>
    <name evidence="2" type="ordered locus">RLO149_c002330</name>
</gene>
<keyword evidence="1" id="KW-0732">Signal</keyword>
<dbReference type="AlphaFoldDB" id="F7ZFS4"/>
<name>F7ZFS4_ROSLO</name>
<reference evidence="2 3" key="1">
    <citation type="journal article" date="2011" name="BMC Genomics">
        <title>Comparative genome analysis and genome-guided physiological analysis of Roseobacter litoralis.</title>
        <authorList>
            <person name="Kalhoefer D."/>
            <person name="Thole S."/>
            <person name="Voget S."/>
            <person name="Lehmann R."/>
            <person name="Liesegang H."/>
            <person name="Wollher A."/>
            <person name="Daniel R."/>
            <person name="Simon M."/>
            <person name="Brinkhoff T."/>
        </authorList>
    </citation>
    <scope>NUCLEOTIDE SEQUENCE [LARGE SCALE GENOMIC DNA]</scope>
    <source>
        <strain evidence="3">ATCC 49566 / DSM 6996 / JCM 21268 / NBRC 15278 / OCh 149</strain>
    </source>
</reference>
<evidence type="ECO:0000313" key="2">
    <source>
        <dbReference type="EMBL" id="AEI92264.1"/>
    </source>
</evidence>
<accession>F7ZFS4</accession>